<comment type="caution">
    <text evidence="1">The sequence shown here is derived from an EMBL/GenBank/DDBJ whole genome shotgun (WGS) entry which is preliminary data.</text>
</comment>
<sequence length="152" mass="15815">MTNIIKRSADNVVIYVGDDLTLDHTAARGAGWQDFNTTTANASLVTGTPPATWVGGAYSFDGTTWTIVNQALIRVPQSVSRAQALAALSNAGLLTQAQNAASASTNPLVLIFWNNAQTFERNSSTVATLGGALGLTDVQIDSLFIAASTITA</sequence>
<dbReference type="EMBL" id="JAQQDW010000001">
    <property type="protein sequence ID" value="MFM0101998.1"/>
    <property type="molecule type" value="Genomic_DNA"/>
</dbReference>
<evidence type="ECO:0000313" key="1">
    <source>
        <dbReference type="EMBL" id="MFM0101998.1"/>
    </source>
</evidence>
<gene>
    <name evidence="1" type="ORF">PQR01_00420</name>
</gene>
<reference evidence="1 2" key="1">
    <citation type="journal article" date="2024" name="Chem. Sci.">
        <title>Discovery of megapolipeptins by genome mining of a Burkholderiales bacteria collection.</title>
        <authorList>
            <person name="Paulo B.S."/>
            <person name="Recchia M.J.J."/>
            <person name="Lee S."/>
            <person name="Fergusson C.H."/>
            <person name="Romanowski S.B."/>
            <person name="Hernandez A."/>
            <person name="Krull N."/>
            <person name="Liu D.Y."/>
            <person name="Cavanagh H."/>
            <person name="Bos A."/>
            <person name="Gray C.A."/>
            <person name="Murphy B.T."/>
            <person name="Linington R.G."/>
            <person name="Eustaquio A.S."/>
        </authorList>
    </citation>
    <scope>NUCLEOTIDE SEQUENCE [LARGE SCALE GENOMIC DNA]</scope>
    <source>
        <strain evidence="1 2">RL18-126-BIB-B</strain>
    </source>
</reference>
<proteinExistence type="predicted"/>
<keyword evidence="2" id="KW-1185">Reference proteome</keyword>
<accession>A0ACC7N5M3</accession>
<organism evidence="1 2">
    <name type="scientific">Paraburkholderia rhynchosiae</name>
    <dbReference type="NCBI Taxonomy" id="487049"/>
    <lineage>
        <taxon>Bacteria</taxon>
        <taxon>Pseudomonadati</taxon>
        <taxon>Pseudomonadota</taxon>
        <taxon>Betaproteobacteria</taxon>
        <taxon>Burkholderiales</taxon>
        <taxon>Burkholderiaceae</taxon>
        <taxon>Paraburkholderia</taxon>
    </lineage>
</organism>
<dbReference type="Proteomes" id="UP001629235">
    <property type="component" value="Unassembled WGS sequence"/>
</dbReference>
<name>A0ACC7N5M3_9BURK</name>
<evidence type="ECO:0000313" key="2">
    <source>
        <dbReference type="Proteomes" id="UP001629235"/>
    </source>
</evidence>
<protein>
    <submittedName>
        <fullName evidence="1">Uncharacterized protein</fullName>
    </submittedName>
</protein>